<dbReference type="EMBL" id="JAIZAY010000019">
    <property type="protein sequence ID" value="KAJ8023643.1"/>
    <property type="molecule type" value="Genomic_DNA"/>
</dbReference>
<feature type="transmembrane region" description="Helical" evidence="8">
    <location>
        <begin position="340"/>
        <end position="360"/>
    </location>
</feature>
<evidence type="ECO:0000313" key="11">
    <source>
        <dbReference type="Proteomes" id="UP001152320"/>
    </source>
</evidence>
<dbReference type="InterPro" id="IPR024041">
    <property type="entry name" value="NH4_transpt_AmtB-like_dom"/>
</dbReference>
<comment type="similarity">
    <text evidence="2">Belongs to the ammonia transporter channel (TC 1.A.11.2) family.</text>
</comment>
<evidence type="ECO:0000313" key="10">
    <source>
        <dbReference type="EMBL" id="KAJ8023643.1"/>
    </source>
</evidence>
<dbReference type="SUPFAM" id="SSF111352">
    <property type="entry name" value="Ammonium transporter"/>
    <property type="match status" value="1"/>
</dbReference>
<evidence type="ECO:0000256" key="3">
    <source>
        <dbReference type="ARBA" id="ARBA00022448"/>
    </source>
</evidence>
<accession>A0A9Q1BFH9</accession>
<dbReference type="Gene3D" id="1.10.3430.10">
    <property type="entry name" value="Ammonium transporter AmtB like domains"/>
    <property type="match status" value="1"/>
</dbReference>
<feature type="transmembrane region" description="Helical" evidence="8">
    <location>
        <begin position="21"/>
        <end position="39"/>
    </location>
</feature>
<dbReference type="OrthoDB" id="534912at2759"/>
<organism evidence="10 11">
    <name type="scientific">Holothuria leucospilota</name>
    <name type="common">Black long sea cucumber</name>
    <name type="synonym">Mertensiothuria leucospilota</name>
    <dbReference type="NCBI Taxonomy" id="206669"/>
    <lineage>
        <taxon>Eukaryota</taxon>
        <taxon>Metazoa</taxon>
        <taxon>Echinodermata</taxon>
        <taxon>Eleutherozoa</taxon>
        <taxon>Echinozoa</taxon>
        <taxon>Holothuroidea</taxon>
        <taxon>Aspidochirotacea</taxon>
        <taxon>Aspidochirotida</taxon>
        <taxon>Holothuriidae</taxon>
        <taxon>Holothuria</taxon>
    </lineage>
</organism>
<feature type="transmembrane region" description="Helical" evidence="8">
    <location>
        <begin position="303"/>
        <end position="320"/>
    </location>
</feature>
<dbReference type="PANTHER" id="PTHR11730">
    <property type="entry name" value="AMMONIUM TRANSPORTER"/>
    <property type="match status" value="1"/>
</dbReference>
<dbReference type="Pfam" id="PF00909">
    <property type="entry name" value="Ammonium_transp"/>
    <property type="match status" value="1"/>
</dbReference>
<dbReference type="GO" id="GO:0097272">
    <property type="term" value="P:ammonium homeostasis"/>
    <property type="evidence" value="ECO:0007669"/>
    <property type="project" value="TreeGrafter"/>
</dbReference>
<sequence>MQAGFAFLEAGSVRTKNTTNILLMVVLDGFIGCVSYWAIGYPFAFGEPSNPFIGHGYFFFSRMSEHKLTHFFFQFVFAATACTIVSGALAERVAFEAYIIYSVAITGFIYPVVSHWVWADDGWLLNGPGPEYITFQDFSGSSVVHMVGGIAALVACKILGPRMGRFNEDGSPNDINGHSIPHLTLGALILFFGFLAFNGGSQASISKPGDGVAVSNAVVSTIVAGSFGALVTMLVVKYVFPIKRWSIILIINGGLTGMVAVCACCNTAYAWGAAVIGSLGGLTYLGVANLVLKFCLDDPVDAVGVHLGGGTLGVLMSPLFSADKGLFLHWDAESVLGWLWNALGALAITVWCGVLCTMLFGGLHLANLLRVDPEVEAMGMYRSCIINRPISSSHPR</sequence>
<feature type="domain" description="Ammonium transporter AmtB-like" evidence="9">
    <location>
        <begin position="1"/>
        <end position="380"/>
    </location>
</feature>
<comment type="subcellular location">
    <subcellularLocation>
        <location evidence="1">Membrane</location>
        <topology evidence="1">Multi-pass membrane protein</topology>
    </subcellularLocation>
</comment>
<reference evidence="10" key="1">
    <citation type="submission" date="2021-10" db="EMBL/GenBank/DDBJ databases">
        <title>Tropical sea cucumber genome reveals ecological adaptation and Cuvierian tubules defense mechanism.</title>
        <authorList>
            <person name="Chen T."/>
        </authorList>
    </citation>
    <scope>NUCLEOTIDE SEQUENCE</scope>
    <source>
        <strain evidence="10">Nanhai2018</strain>
        <tissue evidence="10">Muscle</tissue>
    </source>
</reference>
<dbReference type="Proteomes" id="UP001152320">
    <property type="component" value="Chromosome 19"/>
</dbReference>
<keyword evidence="4 8" id="KW-0812">Transmembrane</keyword>
<feature type="transmembrane region" description="Helical" evidence="8">
    <location>
        <begin position="97"/>
        <end position="118"/>
    </location>
</feature>
<feature type="transmembrane region" description="Helical" evidence="8">
    <location>
        <begin position="275"/>
        <end position="296"/>
    </location>
</feature>
<evidence type="ECO:0000256" key="7">
    <source>
        <dbReference type="ARBA" id="ARBA00023177"/>
    </source>
</evidence>
<evidence type="ECO:0000256" key="5">
    <source>
        <dbReference type="ARBA" id="ARBA00022989"/>
    </source>
</evidence>
<feature type="transmembrane region" description="Helical" evidence="8">
    <location>
        <begin position="71"/>
        <end position="90"/>
    </location>
</feature>
<gene>
    <name evidence="10" type="ORF">HOLleu_36138</name>
</gene>
<keyword evidence="6 8" id="KW-0472">Membrane</keyword>
<name>A0A9Q1BFH9_HOLLE</name>
<dbReference type="FunFam" id="1.10.3430.10:FF:000010">
    <property type="entry name" value="Ammonium transporter"/>
    <property type="match status" value="1"/>
</dbReference>
<keyword evidence="7" id="KW-0924">Ammonia transport</keyword>
<feature type="transmembrane region" description="Helical" evidence="8">
    <location>
        <begin position="180"/>
        <end position="197"/>
    </location>
</feature>
<evidence type="ECO:0000256" key="2">
    <source>
        <dbReference type="ARBA" id="ARBA00005887"/>
    </source>
</evidence>
<proteinExistence type="inferred from homology"/>
<feature type="transmembrane region" description="Helical" evidence="8">
    <location>
        <begin position="217"/>
        <end position="240"/>
    </location>
</feature>
<evidence type="ECO:0000256" key="8">
    <source>
        <dbReference type="SAM" id="Phobius"/>
    </source>
</evidence>
<dbReference type="PANTHER" id="PTHR11730:SF6">
    <property type="entry name" value="AMMONIUM TRANSPORTER"/>
    <property type="match status" value="1"/>
</dbReference>
<evidence type="ECO:0000256" key="4">
    <source>
        <dbReference type="ARBA" id="ARBA00022692"/>
    </source>
</evidence>
<keyword evidence="3" id="KW-0813">Transport</keyword>
<dbReference type="GO" id="GO:0005886">
    <property type="term" value="C:plasma membrane"/>
    <property type="evidence" value="ECO:0007669"/>
    <property type="project" value="TreeGrafter"/>
</dbReference>
<dbReference type="AlphaFoldDB" id="A0A9Q1BFH9"/>
<dbReference type="InterPro" id="IPR029020">
    <property type="entry name" value="Ammonium/urea_transptr"/>
</dbReference>
<keyword evidence="11" id="KW-1185">Reference proteome</keyword>
<feature type="transmembrane region" description="Helical" evidence="8">
    <location>
        <begin position="138"/>
        <end position="159"/>
    </location>
</feature>
<evidence type="ECO:0000256" key="6">
    <source>
        <dbReference type="ARBA" id="ARBA00023136"/>
    </source>
</evidence>
<feature type="transmembrane region" description="Helical" evidence="8">
    <location>
        <begin position="247"/>
        <end position="269"/>
    </location>
</feature>
<comment type="caution">
    <text evidence="10">The sequence shown here is derived from an EMBL/GenBank/DDBJ whole genome shotgun (WGS) entry which is preliminary data.</text>
</comment>
<protein>
    <submittedName>
        <fullName evidence="10">Ammonium transporter 2</fullName>
    </submittedName>
</protein>
<evidence type="ECO:0000256" key="1">
    <source>
        <dbReference type="ARBA" id="ARBA00004141"/>
    </source>
</evidence>
<dbReference type="GO" id="GO:0008519">
    <property type="term" value="F:ammonium channel activity"/>
    <property type="evidence" value="ECO:0007669"/>
    <property type="project" value="InterPro"/>
</dbReference>
<evidence type="ECO:0000259" key="9">
    <source>
        <dbReference type="Pfam" id="PF00909"/>
    </source>
</evidence>
<keyword evidence="5 8" id="KW-1133">Transmembrane helix</keyword>